<proteinExistence type="predicted"/>
<keyword evidence="1" id="KW-0560">Oxidoreductase</keyword>
<protein>
    <recommendedName>
        <fullName evidence="3">Histidinol dehydrogenase</fullName>
    </recommendedName>
</protein>
<dbReference type="GO" id="GO:0005737">
    <property type="term" value="C:cytoplasm"/>
    <property type="evidence" value="ECO:0007669"/>
    <property type="project" value="TreeGrafter"/>
</dbReference>
<name>A0A098ED19_9ZZZZ</name>
<evidence type="ECO:0000313" key="2">
    <source>
        <dbReference type="EMBL" id="CEG13908.1"/>
    </source>
</evidence>
<dbReference type="Pfam" id="PF00815">
    <property type="entry name" value="Histidinol_dh"/>
    <property type="match status" value="1"/>
</dbReference>
<dbReference type="GO" id="GO:0046872">
    <property type="term" value="F:metal ion binding"/>
    <property type="evidence" value="ECO:0007669"/>
    <property type="project" value="InterPro"/>
</dbReference>
<dbReference type="EMBL" id="CCXY01000432">
    <property type="protein sequence ID" value="CEG13908.1"/>
    <property type="molecule type" value="Genomic_DNA"/>
</dbReference>
<dbReference type="PANTHER" id="PTHR21256:SF2">
    <property type="entry name" value="HISTIDINE BIOSYNTHESIS TRIFUNCTIONAL PROTEIN"/>
    <property type="match status" value="1"/>
</dbReference>
<reference evidence="2" key="1">
    <citation type="submission" date="2014-09" db="EMBL/GenBank/DDBJ databases">
        <authorList>
            <person name="Probst J Alexander"/>
        </authorList>
    </citation>
    <scope>NUCLEOTIDE SEQUENCE</scope>
</reference>
<organism evidence="2">
    <name type="scientific">groundwater metagenome</name>
    <dbReference type="NCBI Taxonomy" id="717931"/>
    <lineage>
        <taxon>unclassified sequences</taxon>
        <taxon>metagenomes</taxon>
        <taxon>ecological metagenomes</taxon>
    </lineage>
</organism>
<dbReference type="GO" id="GO:0000105">
    <property type="term" value="P:L-histidine biosynthetic process"/>
    <property type="evidence" value="ECO:0007669"/>
    <property type="project" value="TreeGrafter"/>
</dbReference>
<dbReference type="GO" id="GO:0004399">
    <property type="term" value="F:histidinol dehydrogenase activity"/>
    <property type="evidence" value="ECO:0007669"/>
    <property type="project" value="TreeGrafter"/>
</dbReference>
<dbReference type="AlphaFoldDB" id="A0A098ED19"/>
<accession>A0A098ED19</accession>
<dbReference type="PANTHER" id="PTHR21256">
    <property type="entry name" value="HISTIDINOL DEHYDROGENASE HDH"/>
    <property type="match status" value="1"/>
</dbReference>
<gene>
    <name evidence="2" type="ORF">MSIBF_A670004</name>
</gene>
<dbReference type="Gene3D" id="3.40.50.1980">
    <property type="entry name" value="Nitrogenase molybdenum iron protein domain"/>
    <property type="match status" value="1"/>
</dbReference>
<evidence type="ECO:0000256" key="1">
    <source>
        <dbReference type="ARBA" id="ARBA00023002"/>
    </source>
</evidence>
<sequence length="85" mass="10058">MATINIYKWKDIDNDLQQKILNRSEVEIEEVMQKVKEIVKDVKENGDDAIVKYCKKFDGVDLKPSEFKISENEIKDAYKKIDKNY</sequence>
<dbReference type="GO" id="GO:0051287">
    <property type="term" value="F:NAD binding"/>
    <property type="evidence" value="ECO:0007669"/>
    <property type="project" value="InterPro"/>
</dbReference>
<dbReference type="InterPro" id="IPR012131">
    <property type="entry name" value="Hstdl_DH"/>
</dbReference>
<evidence type="ECO:0008006" key="3">
    <source>
        <dbReference type="Google" id="ProtNLM"/>
    </source>
</evidence>